<proteinExistence type="inferred from homology"/>
<evidence type="ECO:0000256" key="2">
    <source>
        <dbReference type="ARBA" id="ARBA00010637"/>
    </source>
</evidence>
<gene>
    <name evidence="11" type="ORF">HHI_07172</name>
</gene>
<dbReference type="InterPro" id="IPR023229">
    <property type="entry name" value="T2SS_M_periplasmic_sf"/>
</dbReference>
<dbReference type="GO" id="GO:0015627">
    <property type="term" value="C:type II protein secretion system complex"/>
    <property type="evidence" value="ECO:0007669"/>
    <property type="project" value="InterPro"/>
</dbReference>
<accession>A0A059FWE9</accession>
<dbReference type="Pfam" id="PF04612">
    <property type="entry name" value="T2SSM"/>
    <property type="match status" value="1"/>
</dbReference>
<dbReference type="SUPFAM" id="SSF103054">
    <property type="entry name" value="General secretion pathway protein M, EpsM"/>
    <property type="match status" value="1"/>
</dbReference>
<keyword evidence="9 10" id="KW-0472">Membrane</keyword>
<comment type="caution">
    <text evidence="11">The sequence shown here is derived from an EMBL/GenBank/DDBJ whole genome shotgun (WGS) entry which is preliminary data.</text>
</comment>
<evidence type="ECO:0000256" key="6">
    <source>
        <dbReference type="ARBA" id="ARBA00022692"/>
    </source>
</evidence>
<evidence type="ECO:0000256" key="10">
    <source>
        <dbReference type="SAM" id="Phobius"/>
    </source>
</evidence>
<keyword evidence="8 10" id="KW-1133">Transmembrane helix</keyword>
<evidence type="ECO:0000313" key="12">
    <source>
        <dbReference type="Proteomes" id="UP000025061"/>
    </source>
</evidence>
<keyword evidence="3" id="KW-0813">Transport</keyword>
<evidence type="ECO:0000313" key="11">
    <source>
        <dbReference type="EMBL" id="KCZ95010.1"/>
    </source>
</evidence>
<dbReference type="RefSeq" id="WP_011646875.1">
    <property type="nucleotide sequence ID" value="NZ_ARYI01000005.1"/>
</dbReference>
<organism evidence="11 12">
    <name type="scientific">Hyphomonas hirschiana VP5</name>
    <dbReference type="NCBI Taxonomy" id="1280951"/>
    <lineage>
        <taxon>Bacteria</taxon>
        <taxon>Pseudomonadati</taxon>
        <taxon>Pseudomonadota</taxon>
        <taxon>Alphaproteobacteria</taxon>
        <taxon>Hyphomonadales</taxon>
        <taxon>Hyphomonadaceae</taxon>
        <taxon>Hyphomonas</taxon>
    </lineage>
</organism>
<dbReference type="GO" id="GO:0015628">
    <property type="term" value="P:protein secretion by the type II secretion system"/>
    <property type="evidence" value="ECO:0007669"/>
    <property type="project" value="InterPro"/>
</dbReference>
<evidence type="ECO:0000256" key="7">
    <source>
        <dbReference type="ARBA" id="ARBA00022927"/>
    </source>
</evidence>
<evidence type="ECO:0000256" key="5">
    <source>
        <dbReference type="ARBA" id="ARBA00022519"/>
    </source>
</evidence>
<keyword evidence="12" id="KW-1185">Reference proteome</keyword>
<keyword evidence="6 10" id="KW-0812">Transmembrane</keyword>
<dbReference type="InterPro" id="IPR007690">
    <property type="entry name" value="T2SS_GspM"/>
</dbReference>
<reference evidence="11 12" key="1">
    <citation type="submission" date="2013-04" db="EMBL/GenBank/DDBJ databases">
        <title>Hyphomonas hirschiana VP5 Genome Sequencing.</title>
        <authorList>
            <person name="Lai Q."/>
            <person name="Shao Z."/>
        </authorList>
    </citation>
    <scope>NUCLEOTIDE SEQUENCE [LARGE SCALE GENOMIC DNA]</scope>
    <source>
        <strain evidence="11 12">VP5</strain>
    </source>
</reference>
<dbReference type="AlphaFoldDB" id="A0A059FWE9"/>
<dbReference type="EMBL" id="ARYI01000005">
    <property type="protein sequence ID" value="KCZ95010.1"/>
    <property type="molecule type" value="Genomic_DNA"/>
</dbReference>
<dbReference type="Gene3D" id="3.30.1360.100">
    <property type="entry name" value="General secretion pathway protein M, EpsM"/>
    <property type="match status" value="1"/>
</dbReference>
<dbReference type="OrthoDB" id="7629856at2"/>
<dbReference type="GO" id="GO:0005886">
    <property type="term" value="C:plasma membrane"/>
    <property type="evidence" value="ECO:0007669"/>
    <property type="project" value="UniProtKB-SubCell"/>
</dbReference>
<feature type="transmembrane region" description="Helical" evidence="10">
    <location>
        <begin position="14"/>
        <end position="37"/>
    </location>
</feature>
<comment type="subcellular location">
    <subcellularLocation>
        <location evidence="1">Cell inner membrane</location>
        <topology evidence="1">Single-pass membrane protein</topology>
    </subcellularLocation>
</comment>
<sequence length="163" mass="17576">MTGWWNTRTPREKMLLAIAGFILAVAVIWQLVLNPAIHTLERAKRSHEQSAQTLARLDRIESLMQQGETILPYATAPSTQDTAALLSEAERMAREGNLLLSGSEPASPSSFRVKLSAVSGPAFFQWVEQVETGLGVSVSAASLTQNADGSMDADTEFSLDGVS</sequence>
<evidence type="ECO:0000256" key="4">
    <source>
        <dbReference type="ARBA" id="ARBA00022475"/>
    </source>
</evidence>
<evidence type="ECO:0000256" key="3">
    <source>
        <dbReference type="ARBA" id="ARBA00022448"/>
    </source>
</evidence>
<keyword evidence="4" id="KW-1003">Cell membrane</keyword>
<evidence type="ECO:0000256" key="9">
    <source>
        <dbReference type="ARBA" id="ARBA00023136"/>
    </source>
</evidence>
<keyword evidence="7" id="KW-0653">Protein transport</keyword>
<keyword evidence="5" id="KW-0997">Cell inner membrane</keyword>
<evidence type="ECO:0000256" key="1">
    <source>
        <dbReference type="ARBA" id="ARBA00004377"/>
    </source>
</evidence>
<protein>
    <submittedName>
        <fullName evidence="11">General secretion pathway protein M</fullName>
    </submittedName>
</protein>
<dbReference type="Proteomes" id="UP000025061">
    <property type="component" value="Unassembled WGS sequence"/>
</dbReference>
<comment type="similarity">
    <text evidence="2">Belongs to the GSP M family.</text>
</comment>
<evidence type="ECO:0000256" key="8">
    <source>
        <dbReference type="ARBA" id="ARBA00022989"/>
    </source>
</evidence>
<name>A0A059FWE9_9PROT</name>
<dbReference type="PATRIC" id="fig|1280951.3.peg.1451"/>